<accession>A0A8T0ACH3</accession>
<dbReference type="PANTHER" id="PTHR46678">
    <property type="entry name" value="LECITHIN RETINOL ACYLTRANSFERASE"/>
    <property type="match status" value="1"/>
</dbReference>
<dbReference type="InterPro" id="IPR007053">
    <property type="entry name" value="LRAT_dom"/>
</dbReference>
<evidence type="ECO:0000256" key="2">
    <source>
        <dbReference type="SAM" id="Phobius"/>
    </source>
</evidence>
<organism evidence="4 5">
    <name type="scientific">Silurus meridionalis</name>
    <name type="common">Southern catfish</name>
    <name type="synonym">Silurus soldatovi meridionalis</name>
    <dbReference type="NCBI Taxonomy" id="175797"/>
    <lineage>
        <taxon>Eukaryota</taxon>
        <taxon>Metazoa</taxon>
        <taxon>Chordata</taxon>
        <taxon>Craniata</taxon>
        <taxon>Vertebrata</taxon>
        <taxon>Euteleostomi</taxon>
        <taxon>Actinopterygii</taxon>
        <taxon>Neopterygii</taxon>
        <taxon>Teleostei</taxon>
        <taxon>Ostariophysi</taxon>
        <taxon>Siluriformes</taxon>
        <taxon>Siluridae</taxon>
        <taxon>Silurus</taxon>
    </lineage>
</organism>
<dbReference type="Proteomes" id="UP000606274">
    <property type="component" value="Unassembled WGS sequence"/>
</dbReference>
<dbReference type="PROSITE" id="PS51934">
    <property type="entry name" value="LRAT"/>
    <property type="match status" value="1"/>
</dbReference>
<keyword evidence="2" id="KW-0812">Transmembrane</keyword>
<keyword evidence="5" id="KW-1185">Reference proteome</keyword>
<keyword evidence="2" id="KW-0472">Membrane</keyword>
<reference evidence="4" key="1">
    <citation type="submission" date="2020-08" db="EMBL/GenBank/DDBJ databases">
        <title>Chromosome-level assembly of Southern catfish (Silurus meridionalis) provides insights into visual adaptation to the nocturnal and benthic lifestyles.</title>
        <authorList>
            <person name="Zhang Y."/>
            <person name="Wang D."/>
            <person name="Peng Z."/>
        </authorList>
    </citation>
    <scope>NUCLEOTIDE SEQUENCE</scope>
    <source>
        <strain evidence="4">SWU-2019-XX</strain>
        <tissue evidence="4">Muscle</tissue>
    </source>
</reference>
<dbReference type="InterPro" id="IPR042288">
    <property type="entry name" value="LRAT"/>
</dbReference>
<comment type="caution">
    <text evidence="4">The sequence shown here is derived from an EMBL/GenBank/DDBJ whole genome shotgun (WGS) entry which is preliminary data.</text>
</comment>
<dbReference type="GO" id="GO:0006776">
    <property type="term" value="P:vitamin A metabolic process"/>
    <property type="evidence" value="ECO:0007669"/>
    <property type="project" value="TreeGrafter"/>
</dbReference>
<keyword evidence="2" id="KW-1133">Transmembrane helix</keyword>
<dbReference type="AlphaFoldDB" id="A0A8T0ACH3"/>
<evidence type="ECO:0000256" key="1">
    <source>
        <dbReference type="PIRSR" id="PIRSR642288-1"/>
    </source>
</evidence>
<gene>
    <name evidence="4" type="ORF">HF521_013187</name>
</gene>
<evidence type="ECO:0000259" key="3">
    <source>
        <dbReference type="PROSITE" id="PS51934"/>
    </source>
</evidence>
<feature type="active site" description="Acyl-thioester intermediate" evidence="1">
    <location>
        <position position="204"/>
    </location>
</feature>
<dbReference type="Pfam" id="PF04970">
    <property type="entry name" value="LRAT"/>
    <property type="match status" value="1"/>
</dbReference>
<proteinExistence type="predicted"/>
<dbReference type="EMBL" id="JABFDY010000024">
    <property type="protein sequence ID" value="KAF7689834.1"/>
    <property type="molecule type" value="Genomic_DNA"/>
</dbReference>
<dbReference type="Gene3D" id="3.90.1720.10">
    <property type="entry name" value="endopeptidase domain like (from Nostoc punctiforme)"/>
    <property type="match status" value="1"/>
</dbReference>
<protein>
    <recommendedName>
        <fullName evidence="3">LRAT domain-containing protein</fullName>
    </recommendedName>
</protein>
<dbReference type="GO" id="GO:0005791">
    <property type="term" value="C:rough endoplasmic reticulum"/>
    <property type="evidence" value="ECO:0007669"/>
    <property type="project" value="TreeGrafter"/>
</dbReference>
<dbReference type="GO" id="GO:0042572">
    <property type="term" value="P:retinol metabolic process"/>
    <property type="evidence" value="ECO:0007669"/>
    <property type="project" value="InterPro"/>
</dbReference>
<feature type="domain" description="LRAT" evidence="3">
    <location>
        <begin position="92"/>
        <end position="220"/>
    </location>
</feature>
<dbReference type="OrthoDB" id="421951at2759"/>
<sequence length="271" mass="30644">MVKVFGMNSDVTVRSPGERARHFLVGDRWSGDSDMMFDSLLLLLQKTLLFAHLNFFSLASPRAEQRRRADRTEIPGRAAAEIMMQQLVRGDLLEVPRTLFVHFGIYLGDGRVAHLIPDILPLLTRDELRVRAVVSNKRLLLGVLCRRAAVRVDTFEDFVYGARELLINAMDGVLGVQPAPNEEVARTAEKLIGVVRYSLLWNNCEHFGTFCRYGTKISLQTDKFCERVKSVVQDQRSFFLTALMTIFSISFLGTSTALPVLLMTFILWMAG</sequence>
<evidence type="ECO:0000313" key="4">
    <source>
        <dbReference type="EMBL" id="KAF7689834.1"/>
    </source>
</evidence>
<evidence type="ECO:0000313" key="5">
    <source>
        <dbReference type="Proteomes" id="UP000606274"/>
    </source>
</evidence>
<feature type="transmembrane region" description="Helical" evidence="2">
    <location>
        <begin position="237"/>
        <end position="270"/>
    </location>
</feature>
<name>A0A8T0ACH3_SILME</name>
<dbReference type="GO" id="GO:0047173">
    <property type="term" value="F:phosphatidylcholine-retinol O-acyltransferase activity"/>
    <property type="evidence" value="ECO:0007669"/>
    <property type="project" value="InterPro"/>
</dbReference>
<dbReference type="PANTHER" id="PTHR46678:SF1">
    <property type="entry name" value="LECITHIN RETINOL ACYLTRANSFERASE"/>
    <property type="match status" value="1"/>
</dbReference>